<dbReference type="InterPro" id="IPR015422">
    <property type="entry name" value="PyrdxlP-dep_Trfase_small"/>
</dbReference>
<dbReference type="AlphaFoldDB" id="A0A839E4N4"/>
<keyword evidence="7" id="KW-1185">Reference proteome</keyword>
<comment type="similarity">
    <text evidence="4">Belongs to the class-I pyridoxal-phosphate-dependent aminotransferase family.</text>
</comment>
<dbReference type="InterPro" id="IPR015421">
    <property type="entry name" value="PyrdxlP-dep_Trfase_major"/>
</dbReference>
<evidence type="ECO:0000259" key="5">
    <source>
        <dbReference type="Pfam" id="PF00155"/>
    </source>
</evidence>
<comment type="cofactor">
    <cofactor evidence="1 4">
        <name>pyridoxal 5'-phosphate</name>
        <dbReference type="ChEBI" id="CHEBI:597326"/>
    </cofactor>
</comment>
<organism evidence="6 7">
    <name type="scientific">Microcella alkalica</name>
    <dbReference type="NCBI Taxonomy" id="355930"/>
    <lineage>
        <taxon>Bacteria</taxon>
        <taxon>Bacillati</taxon>
        <taxon>Actinomycetota</taxon>
        <taxon>Actinomycetes</taxon>
        <taxon>Micrococcales</taxon>
        <taxon>Microbacteriaceae</taxon>
        <taxon>Microcella</taxon>
    </lineage>
</organism>
<dbReference type="InterPro" id="IPR004839">
    <property type="entry name" value="Aminotransferase_I/II_large"/>
</dbReference>
<dbReference type="Gene3D" id="3.90.1150.10">
    <property type="entry name" value="Aspartate Aminotransferase, domain 1"/>
    <property type="match status" value="1"/>
</dbReference>
<evidence type="ECO:0000313" key="6">
    <source>
        <dbReference type="EMBL" id="MBA8846507.1"/>
    </source>
</evidence>
<evidence type="ECO:0000256" key="4">
    <source>
        <dbReference type="RuleBase" id="RU000481"/>
    </source>
</evidence>
<comment type="caution">
    <text evidence="6">The sequence shown here is derived from an EMBL/GenBank/DDBJ whole genome shotgun (WGS) entry which is preliminary data.</text>
</comment>
<dbReference type="RefSeq" id="WP_182489152.1">
    <property type="nucleotide sequence ID" value="NZ_BAAAOV010000003.1"/>
</dbReference>
<dbReference type="CDD" id="cd00609">
    <property type="entry name" value="AAT_like"/>
    <property type="match status" value="1"/>
</dbReference>
<dbReference type="GO" id="GO:0030170">
    <property type="term" value="F:pyridoxal phosphate binding"/>
    <property type="evidence" value="ECO:0007669"/>
    <property type="project" value="InterPro"/>
</dbReference>
<accession>A0A839E4N4</accession>
<protein>
    <recommendedName>
        <fullName evidence="4">Aminotransferase</fullName>
        <ecNumber evidence="4">2.6.1.-</ecNumber>
    </recommendedName>
</protein>
<dbReference type="PROSITE" id="PS00105">
    <property type="entry name" value="AA_TRANSFER_CLASS_1"/>
    <property type="match status" value="1"/>
</dbReference>
<dbReference type="PANTHER" id="PTHR42832">
    <property type="entry name" value="AMINO ACID AMINOTRANSFERASE"/>
    <property type="match status" value="1"/>
</dbReference>
<evidence type="ECO:0000256" key="1">
    <source>
        <dbReference type="ARBA" id="ARBA00001933"/>
    </source>
</evidence>
<dbReference type="Pfam" id="PF00155">
    <property type="entry name" value="Aminotran_1_2"/>
    <property type="match status" value="1"/>
</dbReference>
<dbReference type="Proteomes" id="UP000585905">
    <property type="component" value="Unassembled WGS sequence"/>
</dbReference>
<dbReference type="InterPro" id="IPR015424">
    <property type="entry name" value="PyrdxlP-dep_Trfase"/>
</dbReference>
<evidence type="ECO:0000313" key="7">
    <source>
        <dbReference type="Proteomes" id="UP000585905"/>
    </source>
</evidence>
<dbReference type="GO" id="GO:0008483">
    <property type="term" value="F:transaminase activity"/>
    <property type="evidence" value="ECO:0007669"/>
    <property type="project" value="UniProtKB-KW"/>
</dbReference>
<dbReference type="SUPFAM" id="SSF53383">
    <property type="entry name" value="PLP-dependent transferases"/>
    <property type="match status" value="1"/>
</dbReference>
<dbReference type="EC" id="2.6.1.-" evidence="4"/>
<name>A0A839E4N4_9MICO</name>
<proteinExistence type="inferred from homology"/>
<dbReference type="InterPro" id="IPR004838">
    <property type="entry name" value="NHTrfase_class1_PyrdxlP-BS"/>
</dbReference>
<dbReference type="PANTHER" id="PTHR42832:SF3">
    <property type="entry name" value="L-GLUTAMINE--4-(METHYLSULFANYL)-2-OXOBUTANOATE AMINOTRANSFERASE"/>
    <property type="match status" value="1"/>
</dbReference>
<dbReference type="InterPro" id="IPR050881">
    <property type="entry name" value="LL-DAP_aminotransferase"/>
</dbReference>
<sequence>MPLSLPDFPWDSLAPFSARARAHADGIVDLSVGSPVDETPAVVRDALVAATDAHAYPQTMGTPALREAIVRWYARRRGVILPGTDAVLPTIGSKELVALLPLLLGLGRDDVIVHPRTAYPTYSVGGALLGATAVAEDDPARWPDGARLIWINSPGNPDGAVLGTAGLRAAVARARELGAVLVNDECYAELGWEPERWGETTEAGGAGDPRGPALVPSILDPRVVDGDLTGLLSVYSLSKQSNLAGYRAAFLAGDSAIVRQLLEARKHLGLIPPAPVQAAMIAALDDDAHVAAQREIYRSRRDALAGALRASGFRIDRSEAGLYLWATRDEPALDTLAALVELGILAAPGTFYEGEGSRHVRLALTATDERIAQAAERLRASVA</sequence>
<reference evidence="6 7" key="1">
    <citation type="submission" date="2020-07" db="EMBL/GenBank/DDBJ databases">
        <title>Sequencing the genomes of 1000 actinobacteria strains.</title>
        <authorList>
            <person name="Klenk H.-P."/>
        </authorList>
    </citation>
    <scope>NUCLEOTIDE SEQUENCE [LARGE SCALE GENOMIC DNA]</scope>
    <source>
        <strain evidence="6 7">DSM 19663</strain>
    </source>
</reference>
<keyword evidence="3 4" id="KW-0808">Transferase</keyword>
<evidence type="ECO:0000256" key="2">
    <source>
        <dbReference type="ARBA" id="ARBA00022576"/>
    </source>
</evidence>
<evidence type="ECO:0000256" key="3">
    <source>
        <dbReference type="ARBA" id="ARBA00022679"/>
    </source>
</evidence>
<gene>
    <name evidence="6" type="ORF">FHX53_000071</name>
</gene>
<dbReference type="Gene3D" id="3.40.640.10">
    <property type="entry name" value="Type I PLP-dependent aspartate aminotransferase-like (Major domain)"/>
    <property type="match status" value="1"/>
</dbReference>
<feature type="domain" description="Aminotransferase class I/classII large" evidence="5">
    <location>
        <begin position="27"/>
        <end position="378"/>
    </location>
</feature>
<keyword evidence="2 4" id="KW-0032">Aminotransferase</keyword>
<dbReference type="NCBIfam" id="TIGR03539">
    <property type="entry name" value="DapC_actino"/>
    <property type="match status" value="1"/>
</dbReference>
<dbReference type="InterPro" id="IPR019880">
    <property type="entry name" value="OxyQ"/>
</dbReference>
<dbReference type="EMBL" id="JACGWX010000001">
    <property type="protein sequence ID" value="MBA8846507.1"/>
    <property type="molecule type" value="Genomic_DNA"/>
</dbReference>